<dbReference type="InterPro" id="IPR036890">
    <property type="entry name" value="HATPase_C_sf"/>
</dbReference>
<dbReference type="SMART" id="SM00091">
    <property type="entry name" value="PAS"/>
    <property type="match status" value="2"/>
</dbReference>
<dbReference type="InterPro" id="IPR005467">
    <property type="entry name" value="His_kinase_dom"/>
</dbReference>
<feature type="domain" description="Histidine kinase" evidence="7">
    <location>
        <begin position="289"/>
        <end position="504"/>
    </location>
</feature>
<feature type="domain" description="PAS" evidence="9">
    <location>
        <begin position="152"/>
        <end position="225"/>
    </location>
</feature>
<sequence>MPGPSGDSPLAFPDTAISPWLKDRKGHFDQLVASVEDYAIFMMNPEGIILDWNRGAERLKGYTAAEIVGHHFSRFYSEEQQASRYPQNELEVATRDGRFAEEGWRIRKDGTRFWASVTITAIRSEMGEIEGFLKITRDLTERKLAEENLHQSEERFRLLLESVQDYAIFMLDPEGHVMSWNQGARRIKQYEAGEIVGKHFSIFYPPETLAIDLPQTLLRRAVRDGRAEDEGWRVRKDGTRFWGNVVITALYDPSQELRGFAKITRDLSERRHIEQLQEAGKRKDTFLATLAHELRNPLAPLLQSVELIVQAPGNTAVVTRVAEIVRRQVDQMAHLIDDLLDMSRISAGKIELKKSTQSLESILDAAIETAAPLIRQHQHTLDLDIAKGLTIEADPHRLAQIVSNLLSNAAKYTPPGGSIRLKAQQEAKGLLKISVSDNGIGIPASLQQSIFDLFDQGISGSAEGLGIGLTLVKNLAELHGGGVTVSSGGEGKGSEFTVLLPIIIASETASGSPAPHAPVRRLGPARVLVADDGRNAADILCMFFDMEGMDTEVAYDGEEAVEVAASFAPDFVFLDLGMPKLDGYEAARRIRRLHPQTVLVALSGWGTEEDRQRSAAAGFDAHLLKPAKPDDLRAILNRHGSA</sequence>
<evidence type="ECO:0000259" key="10">
    <source>
        <dbReference type="PROSITE" id="PS50113"/>
    </source>
</evidence>
<dbReference type="InterPro" id="IPR003594">
    <property type="entry name" value="HATPase_dom"/>
</dbReference>
<keyword evidence="12" id="KW-1185">Reference proteome</keyword>
<proteinExistence type="predicted"/>
<dbReference type="Pfam" id="PF13426">
    <property type="entry name" value="PAS_9"/>
    <property type="match status" value="1"/>
</dbReference>
<name>A0ABT3G6T2_9BACT</name>
<dbReference type="SUPFAM" id="SSF55874">
    <property type="entry name" value="ATPase domain of HSP90 chaperone/DNA topoisomerase II/histidine kinase"/>
    <property type="match status" value="1"/>
</dbReference>
<evidence type="ECO:0000259" key="8">
    <source>
        <dbReference type="PROSITE" id="PS50110"/>
    </source>
</evidence>
<dbReference type="SUPFAM" id="SSF55785">
    <property type="entry name" value="PYP-like sensor domain (PAS domain)"/>
    <property type="match status" value="2"/>
</dbReference>
<organism evidence="11 12">
    <name type="scientific">Luteolibacter rhizosphaerae</name>
    <dbReference type="NCBI Taxonomy" id="2989719"/>
    <lineage>
        <taxon>Bacteria</taxon>
        <taxon>Pseudomonadati</taxon>
        <taxon>Verrucomicrobiota</taxon>
        <taxon>Verrucomicrobiia</taxon>
        <taxon>Verrucomicrobiales</taxon>
        <taxon>Verrucomicrobiaceae</taxon>
        <taxon>Luteolibacter</taxon>
    </lineage>
</organism>
<dbReference type="CDD" id="cd17580">
    <property type="entry name" value="REC_2_DhkD-like"/>
    <property type="match status" value="1"/>
</dbReference>
<dbReference type="Pfam" id="PF08448">
    <property type="entry name" value="PAS_4"/>
    <property type="match status" value="1"/>
</dbReference>
<dbReference type="InterPro" id="IPR036097">
    <property type="entry name" value="HisK_dim/P_sf"/>
</dbReference>
<dbReference type="InterPro" id="IPR004358">
    <property type="entry name" value="Sig_transdc_His_kin-like_C"/>
</dbReference>
<keyword evidence="4" id="KW-0808">Transferase</keyword>
<dbReference type="NCBIfam" id="TIGR00229">
    <property type="entry name" value="sensory_box"/>
    <property type="match status" value="2"/>
</dbReference>
<dbReference type="PROSITE" id="PS50113">
    <property type="entry name" value="PAC"/>
    <property type="match status" value="2"/>
</dbReference>
<dbReference type="Gene3D" id="3.40.50.2300">
    <property type="match status" value="1"/>
</dbReference>
<dbReference type="Gene3D" id="3.30.450.20">
    <property type="entry name" value="PAS domain"/>
    <property type="match status" value="2"/>
</dbReference>
<keyword evidence="3 6" id="KW-0597">Phosphoprotein</keyword>
<dbReference type="InterPro" id="IPR003661">
    <property type="entry name" value="HisK_dim/P_dom"/>
</dbReference>
<evidence type="ECO:0000256" key="1">
    <source>
        <dbReference type="ARBA" id="ARBA00000085"/>
    </source>
</evidence>
<feature type="domain" description="PAC" evidence="10">
    <location>
        <begin position="99"/>
        <end position="151"/>
    </location>
</feature>
<comment type="caution">
    <text evidence="11">The sequence shown here is derived from an EMBL/GenBank/DDBJ whole genome shotgun (WGS) entry which is preliminary data.</text>
</comment>
<protein>
    <recommendedName>
        <fullName evidence="2">histidine kinase</fullName>
        <ecNumber evidence="2">2.7.13.3</ecNumber>
    </recommendedName>
</protein>
<dbReference type="CDD" id="cd00130">
    <property type="entry name" value="PAS"/>
    <property type="match status" value="2"/>
</dbReference>
<dbReference type="Proteomes" id="UP001165653">
    <property type="component" value="Unassembled WGS sequence"/>
</dbReference>
<dbReference type="EC" id="2.7.13.3" evidence="2"/>
<feature type="domain" description="PAC" evidence="10">
    <location>
        <begin position="227"/>
        <end position="279"/>
    </location>
</feature>
<dbReference type="PANTHER" id="PTHR43047">
    <property type="entry name" value="TWO-COMPONENT HISTIDINE PROTEIN KINASE"/>
    <property type="match status" value="1"/>
</dbReference>
<evidence type="ECO:0000256" key="3">
    <source>
        <dbReference type="ARBA" id="ARBA00022553"/>
    </source>
</evidence>
<dbReference type="EMBL" id="JAPDDR010000009">
    <property type="protein sequence ID" value="MCW1915510.1"/>
    <property type="molecule type" value="Genomic_DNA"/>
</dbReference>
<gene>
    <name evidence="11" type="ORF">OJ996_18130</name>
</gene>
<dbReference type="RefSeq" id="WP_264515060.1">
    <property type="nucleotide sequence ID" value="NZ_JAPDDR010000009.1"/>
</dbReference>
<evidence type="ECO:0000259" key="7">
    <source>
        <dbReference type="PROSITE" id="PS50109"/>
    </source>
</evidence>
<evidence type="ECO:0000259" key="9">
    <source>
        <dbReference type="PROSITE" id="PS50112"/>
    </source>
</evidence>
<dbReference type="InterPro" id="IPR000700">
    <property type="entry name" value="PAS-assoc_C"/>
</dbReference>
<dbReference type="PANTHER" id="PTHR43047:SF72">
    <property type="entry name" value="OSMOSENSING HISTIDINE PROTEIN KINASE SLN1"/>
    <property type="match status" value="1"/>
</dbReference>
<dbReference type="InterPro" id="IPR011006">
    <property type="entry name" value="CheY-like_superfamily"/>
</dbReference>
<dbReference type="SUPFAM" id="SSF52172">
    <property type="entry name" value="CheY-like"/>
    <property type="match status" value="1"/>
</dbReference>
<evidence type="ECO:0000313" key="11">
    <source>
        <dbReference type="EMBL" id="MCW1915510.1"/>
    </source>
</evidence>
<feature type="domain" description="PAS" evidence="9">
    <location>
        <begin position="40"/>
        <end position="97"/>
    </location>
</feature>
<evidence type="ECO:0000256" key="2">
    <source>
        <dbReference type="ARBA" id="ARBA00012438"/>
    </source>
</evidence>
<reference evidence="11" key="1">
    <citation type="submission" date="2022-10" db="EMBL/GenBank/DDBJ databases">
        <title>Luteolibacter sp. GHJ8, whole genome shotgun sequencing project.</title>
        <authorList>
            <person name="Zhao G."/>
            <person name="Shen L."/>
        </authorList>
    </citation>
    <scope>NUCLEOTIDE SEQUENCE</scope>
    <source>
        <strain evidence="11">GHJ8</strain>
    </source>
</reference>
<dbReference type="Pfam" id="PF00512">
    <property type="entry name" value="HisKA"/>
    <property type="match status" value="1"/>
</dbReference>
<dbReference type="InterPro" id="IPR000014">
    <property type="entry name" value="PAS"/>
</dbReference>
<comment type="catalytic activity">
    <reaction evidence="1">
        <text>ATP + protein L-histidine = ADP + protein N-phospho-L-histidine.</text>
        <dbReference type="EC" id="2.7.13.3"/>
    </reaction>
</comment>
<dbReference type="InterPro" id="IPR001789">
    <property type="entry name" value="Sig_transdc_resp-reg_receiver"/>
</dbReference>
<dbReference type="SMART" id="SM00388">
    <property type="entry name" value="HisKA"/>
    <property type="match status" value="1"/>
</dbReference>
<dbReference type="CDD" id="cd00075">
    <property type="entry name" value="HATPase"/>
    <property type="match status" value="1"/>
</dbReference>
<dbReference type="SMART" id="SM00387">
    <property type="entry name" value="HATPase_c"/>
    <property type="match status" value="1"/>
</dbReference>
<dbReference type="PROSITE" id="PS50112">
    <property type="entry name" value="PAS"/>
    <property type="match status" value="2"/>
</dbReference>
<dbReference type="CDD" id="cd00082">
    <property type="entry name" value="HisKA"/>
    <property type="match status" value="1"/>
</dbReference>
<feature type="domain" description="Response regulatory" evidence="8">
    <location>
        <begin position="526"/>
        <end position="640"/>
    </location>
</feature>
<dbReference type="PRINTS" id="PR00344">
    <property type="entry name" value="BCTRLSENSOR"/>
</dbReference>
<dbReference type="InterPro" id="IPR001610">
    <property type="entry name" value="PAC"/>
</dbReference>
<dbReference type="InterPro" id="IPR035965">
    <property type="entry name" value="PAS-like_dom_sf"/>
</dbReference>
<dbReference type="InterPro" id="IPR013656">
    <property type="entry name" value="PAS_4"/>
</dbReference>
<dbReference type="PROSITE" id="PS50109">
    <property type="entry name" value="HIS_KIN"/>
    <property type="match status" value="1"/>
</dbReference>
<dbReference type="Gene3D" id="1.10.287.130">
    <property type="match status" value="1"/>
</dbReference>
<keyword evidence="5" id="KW-0418">Kinase</keyword>
<evidence type="ECO:0000313" key="12">
    <source>
        <dbReference type="Proteomes" id="UP001165653"/>
    </source>
</evidence>
<evidence type="ECO:0000256" key="6">
    <source>
        <dbReference type="PROSITE-ProRule" id="PRU00169"/>
    </source>
</evidence>
<dbReference type="SMART" id="SM00448">
    <property type="entry name" value="REC"/>
    <property type="match status" value="1"/>
</dbReference>
<dbReference type="PROSITE" id="PS50110">
    <property type="entry name" value="RESPONSE_REGULATORY"/>
    <property type="match status" value="1"/>
</dbReference>
<dbReference type="Pfam" id="PF02518">
    <property type="entry name" value="HATPase_c"/>
    <property type="match status" value="1"/>
</dbReference>
<feature type="modified residue" description="4-aspartylphosphate" evidence="6">
    <location>
        <position position="575"/>
    </location>
</feature>
<dbReference type="SMART" id="SM00086">
    <property type="entry name" value="PAC"/>
    <property type="match status" value="2"/>
</dbReference>
<dbReference type="SUPFAM" id="SSF47384">
    <property type="entry name" value="Homodimeric domain of signal transducing histidine kinase"/>
    <property type="match status" value="1"/>
</dbReference>
<accession>A0ABT3G6T2</accession>
<dbReference type="Gene3D" id="3.30.565.10">
    <property type="entry name" value="Histidine kinase-like ATPase, C-terminal domain"/>
    <property type="match status" value="1"/>
</dbReference>
<evidence type="ECO:0000256" key="5">
    <source>
        <dbReference type="ARBA" id="ARBA00022777"/>
    </source>
</evidence>
<dbReference type="Pfam" id="PF00072">
    <property type="entry name" value="Response_reg"/>
    <property type="match status" value="1"/>
</dbReference>
<evidence type="ECO:0000256" key="4">
    <source>
        <dbReference type="ARBA" id="ARBA00022679"/>
    </source>
</evidence>